<gene>
    <name evidence="1" type="ORF">H2198_007284</name>
</gene>
<name>A0ACC3A0L8_9EURO</name>
<evidence type="ECO:0000313" key="1">
    <source>
        <dbReference type="EMBL" id="KAJ9653563.1"/>
    </source>
</evidence>
<comment type="caution">
    <text evidence="1">The sequence shown here is derived from an EMBL/GenBank/DDBJ whole genome shotgun (WGS) entry which is preliminary data.</text>
</comment>
<evidence type="ECO:0000313" key="2">
    <source>
        <dbReference type="Proteomes" id="UP001172386"/>
    </source>
</evidence>
<proteinExistence type="predicted"/>
<dbReference type="EMBL" id="JAPDRQ010000150">
    <property type="protein sequence ID" value="KAJ9653563.1"/>
    <property type="molecule type" value="Genomic_DNA"/>
</dbReference>
<keyword evidence="2" id="KW-1185">Reference proteome</keyword>
<sequence>MADSKDVVASQIEQADIASSNDSLRKDEEQPVSDQDWTPEEERKLVWKIDFRVFPMLCIVFGLSLLDRTNISAAYIAGLAKDLKLNIGARYSVALLVFFIGYCIFELPSNFIIRRLGARWWLSFLITAWGCCVLGMGFIHDWKSLTILRAFLGIFEAGLFPGAVYIIGSWYRQYETARRISIFYMASLLSSGFGPIFAYALSLISVGSGMYSHGWRWIFIIEGIATVVAGLISPLFLIEFPERVTFLNPREKHIATTRVKIDKGREDVVHPNVKQVCVMLLDWKLGLYSIQYFVAASSVYSLAYFQPIILREGMGFSYAKAQLLSSPPYIFAIFASIAFAYVSDKIRMRWPVICSQALIGIIGLLVILYAKAPGVRYFGLFLAVFGCQANVPGTLAYGNNQTARTEKKGVVAAAMISSGALGGITGSTIFRSQDAPTYLPGMWSTIAMLMLYIVITISLSMYFKRQNRLADEAEREGREYVLEKVRGFRYAP</sequence>
<accession>A0ACC3A0L8</accession>
<reference evidence="1" key="1">
    <citation type="submission" date="2022-10" db="EMBL/GenBank/DDBJ databases">
        <title>Culturing micro-colonial fungi from biological soil crusts in the Mojave desert and describing Neophaeococcomyces mojavensis, and introducing the new genera and species Taxawa tesnikishii.</title>
        <authorList>
            <person name="Kurbessoian T."/>
            <person name="Stajich J.E."/>
        </authorList>
    </citation>
    <scope>NUCLEOTIDE SEQUENCE</scope>
    <source>
        <strain evidence="1">JES_112</strain>
    </source>
</reference>
<protein>
    <submittedName>
        <fullName evidence="1">Uncharacterized protein</fullName>
    </submittedName>
</protein>
<organism evidence="1 2">
    <name type="scientific">Neophaeococcomyces mojaviensis</name>
    <dbReference type="NCBI Taxonomy" id="3383035"/>
    <lineage>
        <taxon>Eukaryota</taxon>
        <taxon>Fungi</taxon>
        <taxon>Dikarya</taxon>
        <taxon>Ascomycota</taxon>
        <taxon>Pezizomycotina</taxon>
        <taxon>Eurotiomycetes</taxon>
        <taxon>Chaetothyriomycetidae</taxon>
        <taxon>Chaetothyriales</taxon>
        <taxon>Chaetothyriales incertae sedis</taxon>
        <taxon>Neophaeococcomyces</taxon>
    </lineage>
</organism>
<dbReference type="Proteomes" id="UP001172386">
    <property type="component" value="Unassembled WGS sequence"/>
</dbReference>